<evidence type="ECO:0000259" key="5">
    <source>
        <dbReference type="PROSITE" id="PS51762"/>
    </source>
</evidence>
<comment type="similarity">
    <text evidence="1">Belongs to the glycosyl hydrolase 16 family.</text>
</comment>
<dbReference type="InterPro" id="IPR006584">
    <property type="entry name" value="Cellulose-bd_IV"/>
</dbReference>
<feature type="region of interest" description="Disordered" evidence="3">
    <location>
        <begin position="786"/>
        <end position="817"/>
    </location>
</feature>
<feature type="domain" description="CBM6" evidence="4">
    <location>
        <begin position="152"/>
        <end position="295"/>
    </location>
</feature>
<name>A0A835YTF8_9STRA</name>
<dbReference type="PANTHER" id="PTHR10963">
    <property type="entry name" value="GLYCOSYL HYDROLASE-RELATED"/>
    <property type="match status" value="1"/>
</dbReference>
<dbReference type="GO" id="GO:0005975">
    <property type="term" value="P:carbohydrate metabolic process"/>
    <property type="evidence" value="ECO:0007669"/>
    <property type="project" value="InterPro"/>
</dbReference>
<dbReference type="InterPro" id="IPR013320">
    <property type="entry name" value="ConA-like_dom_sf"/>
</dbReference>
<dbReference type="Proteomes" id="UP000664859">
    <property type="component" value="Unassembled WGS sequence"/>
</dbReference>
<proteinExistence type="inferred from homology"/>
<dbReference type="EMBL" id="JAFCMP010000357">
    <property type="protein sequence ID" value="KAG5180749.1"/>
    <property type="molecule type" value="Genomic_DNA"/>
</dbReference>
<dbReference type="SMART" id="SM00606">
    <property type="entry name" value="CBD_IV"/>
    <property type="match status" value="3"/>
</dbReference>
<evidence type="ECO:0000256" key="1">
    <source>
        <dbReference type="ARBA" id="ARBA00006865"/>
    </source>
</evidence>
<gene>
    <name evidence="6" type="ORF">JKP88DRAFT_279225</name>
</gene>
<dbReference type="PROSITE" id="PS51762">
    <property type="entry name" value="GH16_2"/>
    <property type="match status" value="1"/>
</dbReference>
<dbReference type="InterPro" id="IPR005084">
    <property type="entry name" value="CBM6"/>
</dbReference>
<dbReference type="InterPro" id="IPR000757">
    <property type="entry name" value="Beta-glucanase-like"/>
</dbReference>
<comment type="caution">
    <text evidence="6">The sequence shown here is derived from an EMBL/GenBank/DDBJ whole genome shotgun (WGS) entry which is preliminary data.</text>
</comment>
<feature type="domain" description="GH16" evidence="5">
    <location>
        <begin position="492"/>
        <end position="750"/>
    </location>
</feature>
<dbReference type="PANTHER" id="PTHR10963:SF55">
    <property type="entry name" value="GLYCOSIDE HYDROLASE FAMILY 16 PROTEIN"/>
    <property type="match status" value="1"/>
</dbReference>
<reference evidence="6" key="1">
    <citation type="submission" date="2021-02" db="EMBL/GenBank/DDBJ databases">
        <title>First Annotated Genome of the Yellow-green Alga Tribonema minus.</title>
        <authorList>
            <person name="Mahan K.M."/>
        </authorList>
    </citation>
    <scope>NUCLEOTIDE SEQUENCE</scope>
    <source>
        <strain evidence="6">UTEX B ZZ1240</strain>
    </source>
</reference>
<evidence type="ECO:0000313" key="6">
    <source>
        <dbReference type="EMBL" id="KAG5180749.1"/>
    </source>
</evidence>
<dbReference type="OrthoDB" id="4781at2759"/>
<dbReference type="CDD" id="cd08023">
    <property type="entry name" value="GH16_laminarinase_like"/>
    <property type="match status" value="1"/>
</dbReference>
<dbReference type="GO" id="GO:0004553">
    <property type="term" value="F:hydrolase activity, hydrolyzing O-glycosyl compounds"/>
    <property type="evidence" value="ECO:0007669"/>
    <property type="project" value="InterPro"/>
</dbReference>
<dbReference type="Gene3D" id="2.60.120.200">
    <property type="match status" value="1"/>
</dbReference>
<feature type="region of interest" description="Disordered" evidence="3">
    <location>
        <begin position="307"/>
        <end position="329"/>
    </location>
</feature>
<dbReference type="PROSITE" id="PS51175">
    <property type="entry name" value="CBM6"/>
    <property type="match status" value="1"/>
</dbReference>
<dbReference type="SUPFAM" id="SSF49899">
    <property type="entry name" value="Concanavalin A-like lectins/glucanases"/>
    <property type="match status" value="1"/>
</dbReference>
<sequence>MSKVLGGEGVAFHDVYEAAAPRARAGVTVNVDANNQISYLAAGEWYEYTVRSRGGPFAVTYNMASGPPYPMPFQAFLTLDNSCTASQQALYSDDTFTTNGLVQTFFGGALTLPAGDVPVRICFKAVKYGRFAGITLSPTQGPYNGVYQPIPGTVVATSFDLGGAGLAYKVLSAAGQPLVRAGETVTGSAQSLGYLTAGEWFKYSVNVLSSATYNVAWMLAGDPTAPVPLSLYLVLDGNCSGTRTSAYKTSTFDTNSWNTATAFRVGTVNLTAGKHIVTVCVETASYVNIMGIRFSTLLPPTVPPPTVAPADPGTPYQGKRQPVPGTIQPSLFDTGGQGVAYNDVSPTGTPLLRIGDKVGGADGAVGYVADGEWIRYSVTVASSANYGIKYMLSGAPSPGVTLNIYLVLDTNDCGASAKAPLNIIAFGTGSWTTPVAYPAGDTYLPGGAHTLTLCFKQASNLSFSGISVGASGSANGVVPAYVSPAGAAVTTPAYKNWPLRWSDEFNGGNLDLNKWQYSIGNACNLGYCGWGNNEQQSYQSSAVYMSNGNAVLEARKEWSSDGSPYISGKIVSRAENNFNVLYGRVESRINFPVGQGFWPSLWMLPDRYMAPGPYGTWPASGEIDIVEVINDIRAAHHSLHYGATGKHDFQTCSFYNNGGTWGNGYHTYAVEWAPWGEFKYYVDGQLGCTINHWWSSGGAYPTPFVKPFYVILNFAVGGSWPGTVDNNLFSNGQRHQALYDYVRVYNWPGGRRLQDDGTFIHDVPEGWEVPEGFDLDTLSWDPAFASHVHQPSDGASPDEVPQVPATVPDGPEEVPGDTAPPTVAALPTVPPTKTACNAQPYMHDRRGTPLPWVLPTDGELTIGAEFFDLGGQACAFNDHEPYVNRGNNDLRGARGVDLVSYDGATNGPYVFAMQPGDWLSYTVSAQSDDLFSVQVFATAPAGNGVFRIVIDSTNCDAPESDGGSVLVADRAVQATSGPTDWRFYGTNAAVAAGVHRLTLCAVAGSLNVDYLRFELQYTPPATDPFDAPLTSAIYGGPAVVGCVSHSCHDAGLDVALTAHARADEGANF</sequence>
<dbReference type="Pfam" id="PF03422">
    <property type="entry name" value="CBM_6"/>
    <property type="match status" value="2"/>
</dbReference>
<protein>
    <submittedName>
        <fullName evidence="6">Uncharacterized protein</fullName>
    </submittedName>
</protein>
<accession>A0A835YTF8</accession>
<keyword evidence="7" id="KW-1185">Reference proteome</keyword>
<evidence type="ECO:0000256" key="3">
    <source>
        <dbReference type="SAM" id="MobiDB-lite"/>
    </source>
</evidence>
<organism evidence="6 7">
    <name type="scientific">Tribonema minus</name>
    <dbReference type="NCBI Taxonomy" id="303371"/>
    <lineage>
        <taxon>Eukaryota</taxon>
        <taxon>Sar</taxon>
        <taxon>Stramenopiles</taxon>
        <taxon>Ochrophyta</taxon>
        <taxon>PX clade</taxon>
        <taxon>Xanthophyceae</taxon>
        <taxon>Tribonematales</taxon>
        <taxon>Tribonemataceae</taxon>
        <taxon>Tribonema</taxon>
    </lineage>
</organism>
<evidence type="ECO:0000259" key="4">
    <source>
        <dbReference type="PROSITE" id="PS51175"/>
    </source>
</evidence>
<keyword evidence="2" id="KW-0732">Signal</keyword>
<dbReference type="Pfam" id="PF00722">
    <property type="entry name" value="Glyco_hydro_16"/>
    <property type="match status" value="1"/>
</dbReference>
<dbReference type="AlphaFoldDB" id="A0A835YTF8"/>
<dbReference type="InterPro" id="IPR050546">
    <property type="entry name" value="Glycosyl_Hydrlase_16"/>
</dbReference>
<evidence type="ECO:0000256" key="2">
    <source>
        <dbReference type="ARBA" id="ARBA00022729"/>
    </source>
</evidence>
<dbReference type="InterPro" id="IPR008979">
    <property type="entry name" value="Galactose-bd-like_sf"/>
</dbReference>
<dbReference type="CDD" id="cd04080">
    <property type="entry name" value="CBM6_cellulase-like"/>
    <property type="match status" value="2"/>
</dbReference>
<dbReference type="Gene3D" id="2.60.120.260">
    <property type="entry name" value="Galactose-binding domain-like"/>
    <property type="match status" value="4"/>
</dbReference>
<dbReference type="GO" id="GO:0030246">
    <property type="term" value="F:carbohydrate binding"/>
    <property type="evidence" value="ECO:0007669"/>
    <property type="project" value="InterPro"/>
</dbReference>
<evidence type="ECO:0000313" key="7">
    <source>
        <dbReference type="Proteomes" id="UP000664859"/>
    </source>
</evidence>
<dbReference type="SUPFAM" id="SSF49785">
    <property type="entry name" value="Galactose-binding domain-like"/>
    <property type="match status" value="3"/>
</dbReference>